<dbReference type="EMBL" id="CP095053">
    <property type="protein sequence ID" value="UOR04110.1"/>
    <property type="molecule type" value="Genomic_DNA"/>
</dbReference>
<evidence type="ECO:0000256" key="3">
    <source>
        <dbReference type="ARBA" id="ARBA00022692"/>
    </source>
</evidence>
<dbReference type="PANTHER" id="PTHR12815:SF18">
    <property type="entry name" value="SORTING AND ASSEMBLY MACHINERY COMPONENT 50 HOMOLOG"/>
    <property type="match status" value="1"/>
</dbReference>
<dbReference type="InterPro" id="IPR039910">
    <property type="entry name" value="D15-like"/>
</dbReference>
<dbReference type="Proteomes" id="UP000829925">
    <property type="component" value="Chromosome"/>
</dbReference>
<dbReference type="AlphaFoldDB" id="A0A8T9SV61"/>
<gene>
    <name evidence="7" type="ORF">MUN82_14290</name>
</gene>
<keyword evidence="4" id="KW-0472">Membrane</keyword>
<evidence type="ECO:0000313" key="7">
    <source>
        <dbReference type="EMBL" id="UOR04110.1"/>
    </source>
</evidence>
<evidence type="ECO:0000256" key="2">
    <source>
        <dbReference type="ARBA" id="ARBA00022452"/>
    </source>
</evidence>
<name>A0A8T9SV61_9BACT</name>
<dbReference type="PANTHER" id="PTHR12815">
    <property type="entry name" value="SORTING AND ASSEMBLY MACHINERY SAMM50 PROTEIN FAMILY MEMBER"/>
    <property type="match status" value="1"/>
</dbReference>
<dbReference type="KEGG" id="haei:MUN82_14290"/>
<keyword evidence="2" id="KW-1134">Transmembrane beta strand</keyword>
<protein>
    <submittedName>
        <fullName evidence="7">Outer membrane protein assembly factor</fullName>
    </submittedName>
</protein>
<keyword evidence="8" id="KW-1185">Reference proteome</keyword>
<evidence type="ECO:0000256" key="4">
    <source>
        <dbReference type="ARBA" id="ARBA00023136"/>
    </source>
</evidence>
<dbReference type="Gene3D" id="2.40.160.50">
    <property type="entry name" value="membrane protein fhac: a member of the omp85/tpsb transporter family"/>
    <property type="match status" value="1"/>
</dbReference>
<dbReference type="RefSeq" id="WP_245091471.1">
    <property type="nucleotide sequence ID" value="NZ_CP095053.1"/>
</dbReference>
<feature type="chain" id="PRO_5035900082" evidence="5">
    <location>
        <begin position="27"/>
        <end position="413"/>
    </location>
</feature>
<accession>A0A8T9SV61</accession>
<organism evidence="7 8">
    <name type="scientific">Hymenobacter aerilatus</name>
    <dbReference type="NCBI Taxonomy" id="2932251"/>
    <lineage>
        <taxon>Bacteria</taxon>
        <taxon>Pseudomonadati</taxon>
        <taxon>Bacteroidota</taxon>
        <taxon>Cytophagia</taxon>
        <taxon>Cytophagales</taxon>
        <taxon>Hymenobacteraceae</taxon>
        <taxon>Hymenobacter</taxon>
    </lineage>
</organism>
<evidence type="ECO:0000256" key="1">
    <source>
        <dbReference type="ARBA" id="ARBA00004370"/>
    </source>
</evidence>
<reference evidence="7 8" key="1">
    <citation type="submission" date="2022-04" db="EMBL/GenBank/DDBJ databases">
        <title>Hymenobacter sp. isolated from the air.</title>
        <authorList>
            <person name="Won M."/>
            <person name="Lee C.-M."/>
            <person name="Woen H.-Y."/>
            <person name="Kwon S.-W."/>
        </authorList>
    </citation>
    <scope>NUCLEOTIDE SEQUENCE [LARGE SCALE GENOMIC DNA]</scope>
    <source>
        <strain evidence="8">5413 J-13</strain>
    </source>
</reference>
<dbReference type="InterPro" id="IPR000184">
    <property type="entry name" value="Bac_surfAg_D15"/>
</dbReference>
<evidence type="ECO:0000259" key="6">
    <source>
        <dbReference type="Pfam" id="PF01103"/>
    </source>
</evidence>
<sequence>MKVDAGVLGAALLAVGSILATFPAAAQQLPADSLRGRTADGQVAEADTSRSFLDRVLDVFEFDLNEPAVKQRGAYPTRLVLAPILSYAPETSWGAGVGAKFLFKPKAAGTDTRTSNIPVSFQYTLNKQYILYSGYTVFFNHENYLLRGNLRHSSFPRLLYGVGNNTPSANEEIYDYRYTVIEPLLLRRVVGRLFVGGGFRHVRVSDVQLAPQSQLLDDTGQPRATGALGAVSSGLETALTYDTRDNVLNAQRGTLAQITHGWYGRQLGGQFRYELSKLDVRQYFQLAGSRQHVLAYQVYGYLTSGNVPLLEQGALGGSELMRGYYEGRYLDRNYAAVQVEYRLPLTTRLGLVGFASAGRVAPRLRDFNLRGLHPAAGAGLRFKLVKAENLNLRFDAAFGDSGGTFYFNVAEAF</sequence>
<feature type="signal peptide" evidence="5">
    <location>
        <begin position="1"/>
        <end position="26"/>
    </location>
</feature>
<dbReference type="Pfam" id="PF01103">
    <property type="entry name" value="Omp85"/>
    <property type="match status" value="1"/>
</dbReference>
<keyword evidence="3" id="KW-0812">Transmembrane</keyword>
<evidence type="ECO:0000256" key="5">
    <source>
        <dbReference type="SAM" id="SignalP"/>
    </source>
</evidence>
<comment type="subcellular location">
    <subcellularLocation>
        <location evidence="1">Membrane</location>
    </subcellularLocation>
</comment>
<dbReference type="GO" id="GO:0019867">
    <property type="term" value="C:outer membrane"/>
    <property type="evidence" value="ECO:0007669"/>
    <property type="project" value="InterPro"/>
</dbReference>
<proteinExistence type="predicted"/>
<feature type="domain" description="Bacterial surface antigen (D15)" evidence="6">
    <location>
        <begin position="193"/>
        <end position="413"/>
    </location>
</feature>
<evidence type="ECO:0000313" key="8">
    <source>
        <dbReference type="Proteomes" id="UP000829925"/>
    </source>
</evidence>
<keyword evidence="5" id="KW-0732">Signal</keyword>